<dbReference type="InterPro" id="IPR002347">
    <property type="entry name" value="SDR_fam"/>
</dbReference>
<dbReference type="AlphaFoldDB" id="A0A1I1I334"/>
<reference evidence="5" key="1">
    <citation type="submission" date="2016-10" db="EMBL/GenBank/DDBJ databases">
        <authorList>
            <person name="Varghese N."/>
            <person name="Submissions S."/>
        </authorList>
    </citation>
    <scope>NUCLEOTIDE SEQUENCE [LARGE SCALE GENOMIC DNA]</scope>
    <source>
        <strain evidence="5">DSM 23439</strain>
    </source>
</reference>
<dbReference type="STRING" id="402385.SAMN05421848_0975"/>
<sequence>MSQTILITGAGRGIGRAAALRLARDGFDIVVHYRQSEAQARAVADEITAMGRSARLLQFDVGSRDEARACLEADVAEHGAYYGVVLNAGFHQDAPFPGMSDMQWDSVLNVDLGGFYNVLRPLVMPMIQRRRGGRIVVLSSAAGVIGNRGQVNYGAAKGGLIAASKSLALELAKRNITVNCIAPGWVNTDMTDDVDVDIKKIVPMQRMGQAEEVAGVISFLCSDDSSYVTRQVIAVNGGLF</sequence>
<dbReference type="SUPFAM" id="SSF51735">
    <property type="entry name" value="NAD(P)-binding Rossmann-fold domains"/>
    <property type="match status" value="1"/>
</dbReference>
<evidence type="ECO:0000256" key="1">
    <source>
        <dbReference type="ARBA" id="ARBA00006484"/>
    </source>
</evidence>
<dbReference type="GO" id="GO:0016491">
    <property type="term" value="F:oxidoreductase activity"/>
    <property type="evidence" value="ECO:0007669"/>
    <property type="project" value="UniProtKB-KW"/>
</dbReference>
<dbReference type="NCBIfam" id="TIGR01831">
    <property type="entry name" value="fabG_rel"/>
    <property type="match status" value="1"/>
</dbReference>
<dbReference type="PANTHER" id="PTHR42879:SF2">
    <property type="entry name" value="3-OXOACYL-[ACYL-CARRIER-PROTEIN] REDUCTASE FABG"/>
    <property type="match status" value="1"/>
</dbReference>
<evidence type="ECO:0000313" key="5">
    <source>
        <dbReference type="Proteomes" id="UP000199046"/>
    </source>
</evidence>
<dbReference type="EMBL" id="FOLY01000002">
    <property type="protein sequence ID" value="SFC30727.1"/>
    <property type="molecule type" value="Genomic_DNA"/>
</dbReference>
<feature type="domain" description="Ketoreductase" evidence="3">
    <location>
        <begin position="3"/>
        <end position="185"/>
    </location>
</feature>
<name>A0A1I1I334_9GAMM</name>
<organism evidence="4 5">
    <name type="scientific">Kushneria avicenniae</name>
    <dbReference type="NCBI Taxonomy" id="402385"/>
    <lineage>
        <taxon>Bacteria</taxon>
        <taxon>Pseudomonadati</taxon>
        <taxon>Pseudomonadota</taxon>
        <taxon>Gammaproteobacteria</taxon>
        <taxon>Oceanospirillales</taxon>
        <taxon>Halomonadaceae</taxon>
        <taxon>Kushneria</taxon>
    </lineage>
</organism>
<accession>A0A1I1I334</accession>
<evidence type="ECO:0000313" key="4">
    <source>
        <dbReference type="EMBL" id="SFC30727.1"/>
    </source>
</evidence>
<proteinExistence type="inferred from homology"/>
<evidence type="ECO:0000256" key="2">
    <source>
        <dbReference type="ARBA" id="ARBA00023002"/>
    </source>
</evidence>
<dbReference type="InterPro" id="IPR036291">
    <property type="entry name" value="NAD(P)-bd_dom_sf"/>
</dbReference>
<dbReference type="InterPro" id="IPR050259">
    <property type="entry name" value="SDR"/>
</dbReference>
<comment type="similarity">
    <text evidence="1">Belongs to the short-chain dehydrogenases/reductases (SDR) family.</text>
</comment>
<dbReference type="SMART" id="SM00822">
    <property type="entry name" value="PKS_KR"/>
    <property type="match status" value="1"/>
</dbReference>
<dbReference type="NCBIfam" id="NF004200">
    <property type="entry name" value="PRK05653.1-5"/>
    <property type="match status" value="1"/>
</dbReference>
<dbReference type="RefSeq" id="WP_090131330.1">
    <property type="nucleotide sequence ID" value="NZ_FOLY01000002.1"/>
</dbReference>
<gene>
    <name evidence="4" type="ORF">SAMN05421848_0975</name>
</gene>
<keyword evidence="5" id="KW-1185">Reference proteome</keyword>
<dbReference type="PANTHER" id="PTHR42879">
    <property type="entry name" value="3-OXOACYL-(ACYL-CARRIER-PROTEIN) REDUCTASE"/>
    <property type="match status" value="1"/>
</dbReference>
<dbReference type="PRINTS" id="PR00081">
    <property type="entry name" value="GDHRDH"/>
</dbReference>
<evidence type="ECO:0000259" key="3">
    <source>
        <dbReference type="SMART" id="SM00822"/>
    </source>
</evidence>
<dbReference type="InterPro" id="IPR011285">
    <property type="entry name" value="FabG-rel"/>
</dbReference>
<keyword evidence="2" id="KW-0560">Oxidoreductase</keyword>
<dbReference type="Gene3D" id="3.40.50.720">
    <property type="entry name" value="NAD(P)-binding Rossmann-like Domain"/>
    <property type="match status" value="1"/>
</dbReference>
<dbReference type="InterPro" id="IPR057326">
    <property type="entry name" value="KR_dom"/>
</dbReference>
<dbReference type="NCBIfam" id="NF009466">
    <property type="entry name" value="PRK12826.1-2"/>
    <property type="match status" value="1"/>
</dbReference>
<protein>
    <submittedName>
        <fullName evidence="4">3-oxoacyl-[acyl-carrier protein] reductase</fullName>
    </submittedName>
</protein>
<dbReference type="Pfam" id="PF13561">
    <property type="entry name" value="adh_short_C2"/>
    <property type="match status" value="1"/>
</dbReference>
<dbReference type="FunFam" id="3.40.50.720:FF:000173">
    <property type="entry name" value="3-oxoacyl-[acyl-carrier protein] reductase"/>
    <property type="match status" value="1"/>
</dbReference>
<dbReference type="OrthoDB" id="9804774at2"/>
<dbReference type="Proteomes" id="UP000199046">
    <property type="component" value="Unassembled WGS sequence"/>
</dbReference>